<evidence type="ECO:0000313" key="3">
    <source>
        <dbReference type="Proteomes" id="UP000663851"/>
    </source>
</evidence>
<dbReference type="EMBL" id="CAJOBO010005421">
    <property type="protein sequence ID" value="CAF4544012.1"/>
    <property type="molecule type" value="Genomic_DNA"/>
</dbReference>
<protein>
    <recommendedName>
        <fullName evidence="1">GEVED domain-containing protein</fullName>
    </recommendedName>
</protein>
<evidence type="ECO:0000259" key="1">
    <source>
        <dbReference type="Pfam" id="PF20009"/>
    </source>
</evidence>
<dbReference type="Pfam" id="PF20009">
    <property type="entry name" value="GEVED"/>
    <property type="match status" value="1"/>
</dbReference>
<name>A0A820Y3U0_9BILA</name>
<evidence type="ECO:0000313" key="2">
    <source>
        <dbReference type="EMBL" id="CAF4544012.1"/>
    </source>
</evidence>
<proteinExistence type="predicted"/>
<comment type="caution">
    <text evidence="2">The sequence shown here is derived from an EMBL/GenBank/DDBJ whole genome shotgun (WGS) entry which is preliminary data.</text>
</comment>
<feature type="non-terminal residue" evidence="2">
    <location>
        <position position="1"/>
    </location>
</feature>
<organism evidence="2 3">
    <name type="scientific">Rotaria socialis</name>
    <dbReference type="NCBI Taxonomy" id="392032"/>
    <lineage>
        <taxon>Eukaryota</taxon>
        <taxon>Metazoa</taxon>
        <taxon>Spiralia</taxon>
        <taxon>Gnathifera</taxon>
        <taxon>Rotifera</taxon>
        <taxon>Eurotatoria</taxon>
        <taxon>Bdelloidea</taxon>
        <taxon>Philodinida</taxon>
        <taxon>Philodinidae</taxon>
        <taxon>Rotaria</taxon>
    </lineage>
</organism>
<dbReference type="AlphaFoldDB" id="A0A820Y3U0"/>
<feature type="domain" description="GEVED" evidence="1">
    <location>
        <begin position="176"/>
        <end position="249"/>
    </location>
</feature>
<reference evidence="2" key="1">
    <citation type="submission" date="2021-02" db="EMBL/GenBank/DDBJ databases">
        <authorList>
            <person name="Nowell W R."/>
        </authorList>
    </citation>
    <scope>NUCLEOTIDE SEQUENCE</scope>
</reference>
<dbReference type="Proteomes" id="UP000663851">
    <property type="component" value="Unassembled WGS sequence"/>
</dbReference>
<accession>A0A820Y3U0</accession>
<dbReference type="InterPro" id="IPR045474">
    <property type="entry name" value="GEVED"/>
</dbReference>
<gene>
    <name evidence="2" type="ORF">HFQ381_LOCUS30492</name>
</gene>
<sequence>TGLNISTLVVRPVFTAIAFNSLANGSYPFRLVVKNSNKKVLASQNISINVDSGNIFSPVTINGINDITIENDVTSTIYAEYYTSNIEAANIGAQVTNPIKVEIYQSTIPSVTQPAYVTPTGICSTKWLTGISFGGFVSTGHTCPNFYQQIATPIKSYVKGTSYNLNVNLNTDSMTAVWIDYNRNNIIESSEFFASTTSLPNHTFNIIIPITALDGQIKVRVRGGSDTTYTPTNFINNSIVGSVRDFWINTVSIRDTKKDIYCKLGNNDFGPNYRNWGHFAYHGGIVIQRGIDYNGNGSFDTDEERRAVVLVGGNPVIQANYGITATNNINPIDEGVLNTSNTSTFGPCDGLTGQAQIDCLQANNTQNPTATRFFRLTPNEELNLWFGSSNFVSVEENYFSTSRMGG</sequence>